<sequence length="375" mass="42595">MYLNIVIVHKESYFNRCIVNIRVFDIICTVTDTDKKCWSYKIFPFKLFIGAARHFKNMAGLIKVKCDGQPARRNKDTRLLVNAGNNVVYIDKATIVDTVEPRTDSPAAVDVEIKTNLAVLFPKKLKFAFALNVLLALLSIFISLTFGYLYWIQMELMKEQINMIIGKYNISESRSHQESARHLIHAEPEVISAHYPVPKVNNFKTPNKDIIQNVDIGSQDIPNITSSLKDLFVVQFNGAQHEVNLGSDPIIGPWVRDLKVSSPESHTKIELNEKYVIIKEGGLYLIYAQVVYLTNEPSCFLIWTRHSAQNPKMLATCATSGSNDRPLAQSQISCSVQIMARLYEDDVVNIAQRERNKTVWLRPGYSYFGFIKLGS</sequence>
<gene>
    <name evidence="5" type="primary">LOC113510228</name>
</gene>
<dbReference type="InterPro" id="IPR021184">
    <property type="entry name" value="TNF_CS"/>
</dbReference>
<proteinExistence type="inferred from homology"/>
<evidence type="ECO:0000259" key="3">
    <source>
        <dbReference type="Pfam" id="PF00229"/>
    </source>
</evidence>
<evidence type="ECO:0000256" key="2">
    <source>
        <dbReference type="SAM" id="Phobius"/>
    </source>
</evidence>
<comment type="similarity">
    <text evidence="1">Belongs to the tumor necrosis factor family.</text>
</comment>
<dbReference type="Proteomes" id="UP001652740">
    <property type="component" value="Unplaced"/>
</dbReference>
<dbReference type="PROSITE" id="PS00251">
    <property type="entry name" value="THD_1"/>
    <property type="match status" value="1"/>
</dbReference>
<keyword evidence="2" id="KW-0472">Membrane</keyword>
<feature type="domain" description="THD" evidence="3">
    <location>
        <begin position="268"/>
        <end position="373"/>
    </location>
</feature>
<evidence type="ECO:0000256" key="1">
    <source>
        <dbReference type="ARBA" id="ARBA00008670"/>
    </source>
</evidence>
<evidence type="ECO:0000313" key="5">
    <source>
        <dbReference type="RefSeq" id="XP_052757778.1"/>
    </source>
</evidence>
<dbReference type="InterPro" id="IPR008983">
    <property type="entry name" value="Tumour_necrosis_fac-like_dom"/>
</dbReference>
<dbReference type="GeneID" id="113510228"/>
<protein>
    <submittedName>
        <fullName evidence="5">Uncharacterized protein LOC113510228</fullName>
    </submittedName>
</protein>
<keyword evidence="2" id="KW-1133">Transmembrane helix</keyword>
<evidence type="ECO:0000313" key="4">
    <source>
        <dbReference type="Proteomes" id="UP001652740"/>
    </source>
</evidence>
<dbReference type="RefSeq" id="XP_052757778.1">
    <property type="nucleotide sequence ID" value="XM_052901818.1"/>
</dbReference>
<reference evidence="5" key="1">
    <citation type="submission" date="2025-08" db="UniProtKB">
        <authorList>
            <consortium name="RefSeq"/>
        </authorList>
    </citation>
    <scope>IDENTIFICATION</scope>
    <source>
        <tissue evidence="5">Whole larvae</tissue>
    </source>
</reference>
<dbReference type="InterPro" id="IPR006052">
    <property type="entry name" value="TNF_dom"/>
</dbReference>
<keyword evidence="2" id="KW-0812">Transmembrane</keyword>
<accession>A0ABM3N2U2</accession>
<name>A0ABM3N2U2_GALME</name>
<dbReference type="SUPFAM" id="SSF49842">
    <property type="entry name" value="TNF-like"/>
    <property type="match status" value="1"/>
</dbReference>
<dbReference type="Gene3D" id="2.60.120.40">
    <property type="match status" value="1"/>
</dbReference>
<dbReference type="Pfam" id="PF00229">
    <property type="entry name" value="TNF"/>
    <property type="match status" value="1"/>
</dbReference>
<keyword evidence="4" id="KW-1185">Reference proteome</keyword>
<organism evidence="4 5">
    <name type="scientific">Galleria mellonella</name>
    <name type="common">Greater wax moth</name>
    <dbReference type="NCBI Taxonomy" id="7137"/>
    <lineage>
        <taxon>Eukaryota</taxon>
        <taxon>Metazoa</taxon>
        <taxon>Ecdysozoa</taxon>
        <taxon>Arthropoda</taxon>
        <taxon>Hexapoda</taxon>
        <taxon>Insecta</taxon>
        <taxon>Pterygota</taxon>
        <taxon>Neoptera</taxon>
        <taxon>Endopterygota</taxon>
        <taxon>Lepidoptera</taxon>
        <taxon>Glossata</taxon>
        <taxon>Ditrysia</taxon>
        <taxon>Pyraloidea</taxon>
        <taxon>Pyralidae</taxon>
        <taxon>Galleriinae</taxon>
        <taxon>Galleria</taxon>
    </lineage>
</organism>
<feature type="transmembrane region" description="Helical" evidence="2">
    <location>
        <begin position="127"/>
        <end position="151"/>
    </location>
</feature>